<dbReference type="GO" id="GO:0006355">
    <property type="term" value="P:regulation of DNA-templated transcription"/>
    <property type="evidence" value="ECO:0007669"/>
    <property type="project" value="InterPro"/>
</dbReference>
<dbReference type="Gene3D" id="6.10.250.980">
    <property type="match status" value="1"/>
</dbReference>
<keyword evidence="3" id="KW-0238">DNA-binding</keyword>
<organism evidence="9 10">
    <name type="scientific">Gryllus longicercus</name>
    <dbReference type="NCBI Taxonomy" id="2509291"/>
    <lineage>
        <taxon>Eukaryota</taxon>
        <taxon>Metazoa</taxon>
        <taxon>Ecdysozoa</taxon>
        <taxon>Arthropoda</taxon>
        <taxon>Hexapoda</taxon>
        <taxon>Insecta</taxon>
        <taxon>Pterygota</taxon>
        <taxon>Neoptera</taxon>
        <taxon>Polyneoptera</taxon>
        <taxon>Orthoptera</taxon>
        <taxon>Ensifera</taxon>
        <taxon>Gryllidea</taxon>
        <taxon>Grylloidea</taxon>
        <taxon>Gryllidae</taxon>
        <taxon>Gryllinae</taxon>
        <taxon>Gryllus</taxon>
    </lineage>
</organism>
<dbReference type="InterPro" id="IPR050370">
    <property type="entry name" value="HES_HEY"/>
</dbReference>
<feature type="region of interest" description="Disordered" evidence="6">
    <location>
        <begin position="414"/>
        <end position="433"/>
    </location>
</feature>
<evidence type="ECO:0000256" key="6">
    <source>
        <dbReference type="SAM" id="MobiDB-lite"/>
    </source>
</evidence>
<dbReference type="GO" id="GO:0046983">
    <property type="term" value="F:protein dimerization activity"/>
    <property type="evidence" value="ECO:0007669"/>
    <property type="project" value="InterPro"/>
</dbReference>
<keyword evidence="5" id="KW-0539">Nucleus</keyword>
<dbReference type="Proteomes" id="UP001378592">
    <property type="component" value="Unassembled WGS sequence"/>
</dbReference>
<dbReference type="InterPro" id="IPR003650">
    <property type="entry name" value="Orange_dom"/>
</dbReference>
<dbReference type="InterPro" id="IPR036638">
    <property type="entry name" value="HLH_DNA-bd_sf"/>
</dbReference>
<dbReference type="Gene3D" id="4.10.280.10">
    <property type="entry name" value="Helix-loop-helix DNA-binding domain"/>
    <property type="match status" value="1"/>
</dbReference>
<evidence type="ECO:0000259" key="7">
    <source>
        <dbReference type="PROSITE" id="PS50888"/>
    </source>
</evidence>
<evidence type="ECO:0000313" key="10">
    <source>
        <dbReference type="Proteomes" id="UP001378592"/>
    </source>
</evidence>
<feature type="region of interest" description="Disordered" evidence="6">
    <location>
        <begin position="15"/>
        <end position="56"/>
    </location>
</feature>
<accession>A0AAN9VJ55</accession>
<dbReference type="FunFam" id="4.10.280.10:FF:000009">
    <property type="entry name" value="Transcription factor HES-1"/>
    <property type="match status" value="1"/>
</dbReference>
<evidence type="ECO:0000256" key="3">
    <source>
        <dbReference type="ARBA" id="ARBA00023125"/>
    </source>
</evidence>
<sequence>MVTGGASVTAVAAAGPGAASAPAGGGCVPPGPDSALPPPRRPGENRRSNKPIMEKRRRARINNCLNELKSLILDAMKKDPARHSKLEKADILEMTVKHLETLQRQQAAMSAATDPAVVNKFRAGFSECAGEVGRFPGLESAVRRRLLQHLANCLNGSTASAPETTAAAAAPASTPASPAAGGTPAAATAVQVHILQPGSAAGALPAIAAGPNGGIFLATNGGPSLQLVPTRLPNGDIALVLPSANGTFRQSASATAQSSPSTSPVPSSSSSTSSSSPLPLLIPVPQRTASTASASSTSSGSSTSSASPVAFDRLSVASPPAPNVRPPSAALAPAHAPSPAASPSVRDAATSPTAGGPVFQSRPPSRAARTPVALRGARAALQPAHAAAAVARHAEDSGRLQRRREALATVVNPAAPSGDSARRLQRQSSTGPTFSQKVGCTQTDFFLYKAYCVLLAICTVNYRILSTKYSTVYIFLYFTSIELSF</sequence>
<evidence type="ECO:0000256" key="4">
    <source>
        <dbReference type="ARBA" id="ARBA00023163"/>
    </source>
</evidence>
<feature type="compositionally biased region" description="Low complexity" evidence="6">
    <location>
        <begin position="250"/>
        <end position="307"/>
    </location>
</feature>
<reference evidence="9 10" key="1">
    <citation type="submission" date="2024-03" db="EMBL/GenBank/DDBJ databases">
        <title>The genome assembly and annotation of the cricket Gryllus longicercus Weissman &amp; Gray.</title>
        <authorList>
            <person name="Szrajer S."/>
            <person name="Gray D."/>
            <person name="Ylla G."/>
        </authorList>
    </citation>
    <scope>NUCLEOTIDE SEQUENCE [LARGE SCALE GENOMIC DNA]</scope>
    <source>
        <strain evidence="9">DAG 2021-001</strain>
        <tissue evidence="9">Whole body minus gut</tissue>
    </source>
</reference>
<feature type="compositionally biased region" description="Low complexity" evidence="6">
    <location>
        <begin position="326"/>
        <end position="344"/>
    </location>
</feature>
<evidence type="ECO:0000256" key="2">
    <source>
        <dbReference type="ARBA" id="ARBA00023015"/>
    </source>
</evidence>
<evidence type="ECO:0000313" key="9">
    <source>
        <dbReference type="EMBL" id="KAK7865909.1"/>
    </source>
</evidence>
<gene>
    <name evidence="9" type="ORF">R5R35_005628</name>
</gene>
<dbReference type="EMBL" id="JAZDUA010000163">
    <property type="protein sequence ID" value="KAK7865909.1"/>
    <property type="molecule type" value="Genomic_DNA"/>
</dbReference>
<keyword evidence="4" id="KW-0804">Transcription</keyword>
<dbReference type="SUPFAM" id="SSF47459">
    <property type="entry name" value="HLH, helix-loop-helix DNA-binding domain"/>
    <property type="match status" value="1"/>
</dbReference>
<dbReference type="Pfam" id="PF07527">
    <property type="entry name" value="Hairy_orange"/>
    <property type="match status" value="1"/>
</dbReference>
<dbReference type="SUPFAM" id="SSF158457">
    <property type="entry name" value="Orange domain-like"/>
    <property type="match status" value="1"/>
</dbReference>
<feature type="domain" description="Orange" evidence="8">
    <location>
        <begin position="121"/>
        <end position="150"/>
    </location>
</feature>
<name>A0AAN9VJ55_9ORTH</name>
<dbReference type="InterPro" id="IPR011598">
    <property type="entry name" value="bHLH_dom"/>
</dbReference>
<evidence type="ECO:0000256" key="5">
    <source>
        <dbReference type="ARBA" id="ARBA00023242"/>
    </source>
</evidence>
<dbReference type="GO" id="GO:1990837">
    <property type="term" value="F:sequence-specific double-stranded DNA binding"/>
    <property type="evidence" value="ECO:0007669"/>
    <property type="project" value="UniProtKB-ARBA"/>
</dbReference>
<dbReference type="GO" id="GO:0005634">
    <property type="term" value="C:nucleus"/>
    <property type="evidence" value="ECO:0007669"/>
    <property type="project" value="UniProtKB-SubCell"/>
</dbReference>
<dbReference type="SMART" id="SM00353">
    <property type="entry name" value="HLH"/>
    <property type="match status" value="1"/>
</dbReference>
<dbReference type="SMART" id="SM00511">
    <property type="entry name" value="ORANGE"/>
    <property type="match status" value="1"/>
</dbReference>
<keyword evidence="10" id="KW-1185">Reference proteome</keyword>
<comment type="subcellular location">
    <subcellularLocation>
        <location evidence="1">Nucleus</location>
    </subcellularLocation>
</comment>
<evidence type="ECO:0000256" key="1">
    <source>
        <dbReference type="ARBA" id="ARBA00004123"/>
    </source>
</evidence>
<evidence type="ECO:0000259" key="8">
    <source>
        <dbReference type="PROSITE" id="PS51054"/>
    </source>
</evidence>
<evidence type="ECO:0008006" key="11">
    <source>
        <dbReference type="Google" id="ProtNLM"/>
    </source>
</evidence>
<dbReference type="Pfam" id="PF00010">
    <property type="entry name" value="HLH"/>
    <property type="match status" value="1"/>
</dbReference>
<dbReference type="CDD" id="cd18913">
    <property type="entry name" value="bHLH-O_hairy_like"/>
    <property type="match status" value="1"/>
</dbReference>
<dbReference type="PANTHER" id="PTHR10985">
    <property type="entry name" value="BASIC HELIX-LOOP-HELIX TRANSCRIPTION FACTOR, HES-RELATED"/>
    <property type="match status" value="1"/>
</dbReference>
<dbReference type="PROSITE" id="PS51054">
    <property type="entry name" value="ORANGE"/>
    <property type="match status" value="1"/>
</dbReference>
<feature type="domain" description="BHLH" evidence="7">
    <location>
        <begin position="45"/>
        <end position="102"/>
    </location>
</feature>
<dbReference type="AlphaFoldDB" id="A0AAN9VJ55"/>
<feature type="region of interest" description="Disordered" evidence="6">
    <location>
        <begin position="250"/>
        <end position="372"/>
    </location>
</feature>
<comment type="caution">
    <text evidence="9">The sequence shown here is derived from an EMBL/GenBank/DDBJ whole genome shotgun (WGS) entry which is preliminary data.</text>
</comment>
<proteinExistence type="predicted"/>
<feature type="compositionally biased region" description="Pro residues" evidence="6">
    <location>
        <begin position="29"/>
        <end position="40"/>
    </location>
</feature>
<keyword evidence="2" id="KW-0805">Transcription regulation</keyword>
<protein>
    <recommendedName>
        <fullName evidence="11">Hairy</fullName>
    </recommendedName>
</protein>
<dbReference type="PROSITE" id="PS50888">
    <property type="entry name" value="BHLH"/>
    <property type="match status" value="1"/>
</dbReference>